<protein>
    <submittedName>
        <fullName evidence="4">Cell wall hydrolase</fullName>
    </submittedName>
</protein>
<feature type="compositionally biased region" description="Pro residues" evidence="1">
    <location>
        <begin position="341"/>
        <end position="350"/>
    </location>
</feature>
<dbReference type="InterPro" id="IPR011105">
    <property type="entry name" value="Cell_wall_hydrolase_SleB"/>
</dbReference>
<proteinExistence type="predicted"/>
<feature type="region of interest" description="Disordered" evidence="1">
    <location>
        <begin position="340"/>
        <end position="376"/>
    </location>
</feature>
<dbReference type="GO" id="GO:0016787">
    <property type="term" value="F:hydrolase activity"/>
    <property type="evidence" value="ECO:0007669"/>
    <property type="project" value="UniProtKB-KW"/>
</dbReference>
<keyword evidence="5" id="KW-1185">Reference proteome</keyword>
<evidence type="ECO:0000256" key="2">
    <source>
        <dbReference type="SAM" id="Phobius"/>
    </source>
</evidence>
<keyword evidence="2" id="KW-0812">Transmembrane</keyword>
<accession>A0ABX8TKT4</accession>
<feature type="transmembrane region" description="Helical" evidence="2">
    <location>
        <begin position="37"/>
        <end position="56"/>
    </location>
</feature>
<evidence type="ECO:0000313" key="5">
    <source>
        <dbReference type="Proteomes" id="UP000824334"/>
    </source>
</evidence>
<evidence type="ECO:0000259" key="3">
    <source>
        <dbReference type="Pfam" id="PF07486"/>
    </source>
</evidence>
<dbReference type="RefSeq" id="WP_219353172.1">
    <property type="nucleotide sequence ID" value="NZ_CP080034.1"/>
</dbReference>
<dbReference type="EMBL" id="CP080034">
    <property type="protein sequence ID" value="QYC10395.1"/>
    <property type="molecule type" value="Genomic_DNA"/>
</dbReference>
<keyword evidence="2" id="KW-0472">Membrane</keyword>
<reference evidence="4 5" key="1">
    <citation type="submission" date="2021-07" db="EMBL/GenBank/DDBJ databases">
        <title>Isolation and characterization of bacteria from a gold mining with a capacity of golden bioaccumulation.</title>
        <authorList>
            <person name="Yang X.J."/>
        </authorList>
    </citation>
    <scope>NUCLEOTIDE SEQUENCE [LARGE SCALE GENOMIC DNA]</scope>
    <source>
        <strain evidence="4 5">Au29</strain>
    </source>
</reference>
<name>A0ABX8TKT4_9CAUL</name>
<evidence type="ECO:0000313" key="4">
    <source>
        <dbReference type="EMBL" id="QYC10395.1"/>
    </source>
</evidence>
<dbReference type="GeneID" id="94377177"/>
<organism evidence="4 5">
    <name type="scientific">Brevundimonas nasdae</name>
    <dbReference type="NCBI Taxonomy" id="172043"/>
    <lineage>
        <taxon>Bacteria</taxon>
        <taxon>Pseudomonadati</taxon>
        <taxon>Pseudomonadota</taxon>
        <taxon>Alphaproteobacteria</taxon>
        <taxon>Caulobacterales</taxon>
        <taxon>Caulobacteraceae</taxon>
        <taxon>Brevundimonas</taxon>
    </lineage>
</organism>
<evidence type="ECO:0000256" key="1">
    <source>
        <dbReference type="SAM" id="MobiDB-lite"/>
    </source>
</evidence>
<gene>
    <name evidence="4" type="ORF">KWG56_17935</name>
</gene>
<dbReference type="Proteomes" id="UP000824334">
    <property type="component" value="Chromosome"/>
</dbReference>
<keyword evidence="4" id="KW-0378">Hydrolase</keyword>
<keyword evidence="2" id="KW-1133">Transmembrane helix</keyword>
<dbReference type="Pfam" id="PF07486">
    <property type="entry name" value="Hydrolase_2"/>
    <property type="match status" value="1"/>
</dbReference>
<feature type="domain" description="Cell wall hydrolase SleB" evidence="3">
    <location>
        <begin position="150"/>
        <end position="258"/>
    </location>
</feature>
<sequence>MTTNEDVILTGSTFVDRIRVVARRLGARMAFSELTPMLVSLLGVLFILSLSGAVLLTQRLEELAGQSAQTIGLPASVPMVQQRTLEFTLSPDEVMPISEDEARAFNAGLPFSTLPILAAKPFIIPADRLEDYTRAVDCLAAAVYYEAASETTEGQAAVAQVVLNRVRHPAYPSTVCGVVFQGSERPTGCQFSFTCDGAMNRVPSIEGWARAKAVASSALNGSVAAGVGMATHYHTDYVAPYWAERLVKMRQIGAHIFYRWAGTWGLPGAFTVRHGDVEPTIAQMAALSAPLEALDLTAELPLPSEPIAPIILRAPPPAIVVVEPHEEHAAAVHAAAAAPVAAPPAPPPGPTIMASPLTPPQAGQPERRRSRIATPF</sequence>